<dbReference type="eggNOG" id="COG2267">
    <property type="taxonomic scope" value="Bacteria"/>
</dbReference>
<dbReference type="Proteomes" id="UP000003157">
    <property type="component" value="Unassembled WGS sequence"/>
</dbReference>
<evidence type="ECO:0000313" key="3">
    <source>
        <dbReference type="Proteomes" id="UP000003157"/>
    </source>
</evidence>
<reference evidence="2 3" key="1">
    <citation type="submission" date="2010-12" db="EMBL/GenBank/DDBJ databases">
        <title>The Genome Sequence of Coprobacillus sp. strain 29_1.</title>
        <authorList>
            <consortium name="The Broad Institute Genome Sequencing Platform"/>
            <person name="Earl A."/>
            <person name="Ward D."/>
            <person name="Feldgarden M."/>
            <person name="Gevers D."/>
            <person name="Daigneault M."/>
            <person name="Sibley C.D."/>
            <person name="White A."/>
            <person name="Strauss J."/>
            <person name="Allen-Vercoe E."/>
            <person name="Young S.K."/>
            <person name="Zeng Q."/>
            <person name="Gargeya S."/>
            <person name="Fitzgerald M."/>
            <person name="Haas B."/>
            <person name="Abouelleil A."/>
            <person name="Alvarado L."/>
            <person name="Arachchi H.M."/>
            <person name="Berlin A."/>
            <person name="Brown A."/>
            <person name="Chapman S.B."/>
            <person name="Chen Z."/>
            <person name="Dunbar C."/>
            <person name="Freedman E."/>
            <person name="Gearin G."/>
            <person name="Gellesch M."/>
            <person name="Goldberg J."/>
            <person name="Griggs A."/>
            <person name="Gujja S."/>
            <person name="Heilman E."/>
            <person name="Heiman D."/>
            <person name="Howarth C."/>
            <person name="Larson L."/>
            <person name="Lui A."/>
            <person name="MacDonald P.J.P."/>
            <person name="Mehta T."/>
            <person name="Montmayeur A."/>
            <person name="Murphy C."/>
            <person name="Neiman D."/>
            <person name="Pearson M."/>
            <person name="Priest M."/>
            <person name="Roberts A."/>
            <person name="Saif S."/>
            <person name="Shea T."/>
            <person name="Shenoy N."/>
            <person name="Sisk P."/>
            <person name="Stolte C."/>
            <person name="Sykes S."/>
            <person name="White J."/>
            <person name="Yandava C."/>
            <person name="Nusbaum C."/>
            <person name="Birren B."/>
        </authorList>
    </citation>
    <scope>NUCLEOTIDE SEQUENCE [LARGE SCALE GENOMIC DNA]</scope>
    <source>
        <strain evidence="2 3">29_1</strain>
    </source>
</reference>
<dbReference type="InterPro" id="IPR022742">
    <property type="entry name" value="Hydrolase_4"/>
</dbReference>
<dbReference type="Gene3D" id="3.40.50.1820">
    <property type="entry name" value="alpha/beta hydrolase"/>
    <property type="match status" value="1"/>
</dbReference>
<organism evidence="2 3">
    <name type="scientific">Coprobacillus cateniformis</name>
    <dbReference type="NCBI Taxonomy" id="100884"/>
    <lineage>
        <taxon>Bacteria</taxon>
        <taxon>Bacillati</taxon>
        <taxon>Bacillota</taxon>
        <taxon>Erysipelotrichia</taxon>
        <taxon>Erysipelotrichales</taxon>
        <taxon>Coprobacillaceae</taxon>
        <taxon>Coprobacillus</taxon>
    </lineage>
</organism>
<keyword evidence="3" id="KW-1185">Reference proteome</keyword>
<evidence type="ECO:0000313" key="2">
    <source>
        <dbReference type="EMBL" id="EFW03401.1"/>
    </source>
</evidence>
<protein>
    <recommendedName>
        <fullName evidence="1">Serine aminopeptidase S33 domain-containing protein</fullName>
    </recommendedName>
</protein>
<gene>
    <name evidence="2" type="ORF">HMPREF9488_03465</name>
</gene>
<dbReference type="InterPro" id="IPR051044">
    <property type="entry name" value="MAG_DAG_Lipase"/>
</dbReference>
<dbReference type="HOGENOM" id="CLU_026209_1_0_9"/>
<evidence type="ECO:0000259" key="1">
    <source>
        <dbReference type="Pfam" id="PF12146"/>
    </source>
</evidence>
<accession>E7GFC2</accession>
<dbReference type="STRING" id="100884.GCA_000269565_00797"/>
<dbReference type="AlphaFoldDB" id="E7GFC2"/>
<dbReference type="GeneID" id="78228690"/>
<feature type="domain" description="Serine aminopeptidase S33" evidence="1">
    <location>
        <begin position="25"/>
        <end position="286"/>
    </location>
</feature>
<name>E7GFC2_9FIRM</name>
<dbReference type="OrthoDB" id="9806902at2"/>
<dbReference type="EMBL" id="ADKX01000048">
    <property type="protein sequence ID" value="EFW03401.1"/>
    <property type="molecule type" value="Genomic_DNA"/>
</dbReference>
<dbReference type="Pfam" id="PF12146">
    <property type="entry name" value="Hydrolase_4"/>
    <property type="match status" value="1"/>
</dbReference>
<dbReference type="ESTHER" id="9firm-e7gfc2">
    <property type="family name" value="Monoglyceridelipase_lysophospholip"/>
</dbReference>
<comment type="caution">
    <text evidence="2">The sequence shown here is derived from an EMBL/GenBank/DDBJ whole genome shotgun (WGS) entry which is preliminary data.</text>
</comment>
<dbReference type="SUPFAM" id="SSF53474">
    <property type="entry name" value="alpha/beta-Hydrolases"/>
    <property type="match status" value="1"/>
</dbReference>
<dbReference type="InterPro" id="IPR029058">
    <property type="entry name" value="AB_hydrolase_fold"/>
</dbReference>
<sequence length="304" mass="35601">MKEHLTIKSHFDQLPLDVIVMSPSHPHGIIQFSHGMCEHKERYFDFMEYLCQQGYVCIIHDHRGHGKSIYQQNDLGYFYDNGHIGIVEDVHQLTCWIKAQYPELPCYLFGHSMGSLIVRCYCQKYDYDIDGLFVCGSPSHNAAANFGICLSRIIGRLKNDHYRPQMIQKIGFDTFNKKFDKTLPNSWICSNQDVVKAYNQNPLCRFIFTTNGFESLFRLMKRTYSLQNWLMKKPQLPIVFIAGSDDPCIINEHQFNKAVNFMKEIGYQNVSSHLFPNMRHEILNEINNQTVYQYVLDILKSWSK</sequence>
<dbReference type="PANTHER" id="PTHR11614">
    <property type="entry name" value="PHOSPHOLIPASE-RELATED"/>
    <property type="match status" value="1"/>
</dbReference>
<proteinExistence type="predicted"/>
<dbReference type="RefSeq" id="WP_008790547.1">
    <property type="nucleotide sequence ID" value="NZ_AKCB01000001.1"/>
</dbReference>